<dbReference type="AlphaFoldDB" id="A0AAN7LY91"/>
<organism evidence="2 3">
    <name type="scientific">Trapa natans</name>
    <name type="common">Water chestnut</name>
    <dbReference type="NCBI Taxonomy" id="22666"/>
    <lineage>
        <taxon>Eukaryota</taxon>
        <taxon>Viridiplantae</taxon>
        <taxon>Streptophyta</taxon>
        <taxon>Embryophyta</taxon>
        <taxon>Tracheophyta</taxon>
        <taxon>Spermatophyta</taxon>
        <taxon>Magnoliopsida</taxon>
        <taxon>eudicotyledons</taxon>
        <taxon>Gunneridae</taxon>
        <taxon>Pentapetalae</taxon>
        <taxon>rosids</taxon>
        <taxon>malvids</taxon>
        <taxon>Myrtales</taxon>
        <taxon>Lythraceae</taxon>
        <taxon>Trapa</taxon>
    </lineage>
</organism>
<sequence length="186" mass="19939">MSSKSRASRTASQPYWSTKTAAAFGSRKKKGEKHFPVVDYLREKHRQLEELVVGPGAGAGVGCGVGIGLGIAGGIGVGGWPWNQLKLVFGVGIGCGIGVGVGYGIGIGYGLSMESLTEQKPSTRGRILHLHWCLHFCQHHPSSLVPFPFQHGFDFGDYPLWDGRVQLISLPGKIAAYGQMLSLDLY</sequence>
<evidence type="ECO:0000313" key="3">
    <source>
        <dbReference type="Proteomes" id="UP001346149"/>
    </source>
</evidence>
<dbReference type="PANTHER" id="PTHR34201:SF6">
    <property type="entry name" value="GLYCINE-RICH PROTEIN"/>
    <property type="match status" value="1"/>
</dbReference>
<dbReference type="Proteomes" id="UP001346149">
    <property type="component" value="Unassembled WGS sequence"/>
</dbReference>
<evidence type="ECO:0000256" key="1">
    <source>
        <dbReference type="SAM" id="Phobius"/>
    </source>
</evidence>
<proteinExistence type="predicted"/>
<comment type="caution">
    <text evidence="2">The sequence shown here is derived from an EMBL/GenBank/DDBJ whole genome shotgun (WGS) entry which is preliminary data.</text>
</comment>
<protein>
    <submittedName>
        <fullName evidence="2">Uncharacterized protein</fullName>
    </submittedName>
</protein>
<reference evidence="2 3" key="1">
    <citation type="journal article" date="2023" name="Hortic Res">
        <title>Pangenome of water caltrop reveals structural variations and asymmetric subgenome divergence after allopolyploidization.</title>
        <authorList>
            <person name="Zhang X."/>
            <person name="Chen Y."/>
            <person name="Wang L."/>
            <person name="Yuan Y."/>
            <person name="Fang M."/>
            <person name="Shi L."/>
            <person name="Lu R."/>
            <person name="Comes H.P."/>
            <person name="Ma Y."/>
            <person name="Chen Y."/>
            <person name="Huang G."/>
            <person name="Zhou Y."/>
            <person name="Zheng Z."/>
            <person name="Qiu Y."/>
        </authorList>
    </citation>
    <scope>NUCLEOTIDE SEQUENCE [LARGE SCALE GENOMIC DNA]</scope>
    <source>
        <strain evidence="2">F231</strain>
    </source>
</reference>
<accession>A0AAN7LY91</accession>
<dbReference type="EMBL" id="JAXQNO010000011">
    <property type="protein sequence ID" value="KAK4788407.1"/>
    <property type="molecule type" value="Genomic_DNA"/>
</dbReference>
<keyword evidence="1" id="KW-1133">Transmembrane helix</keyword>
<evidence type="ECO:0000313" key="2">
    <source>
        <dbReference type="EMBL" id="KAK4788407.1"/>
    </source>
</evidence>
<name>A0AAN7LY91_TRANT</name>
<feature type="transmembrane region" description="Helical" evidence="1">
    <location>
        <begin position="51"/>
        <end position="75"/>
    </location>
</feature>
<dbReference type="InterPro" id="IPR053288">
    <property type="entry name" value="TGD_Bridge_Protein"/>
</dbReference>
<keyword evidence="1" id="KW-0472">Membrane</keyword>
<feature type="transmembrane region" description="Helical" evidence="1">
    <location>
        <begin position="87"/>
        <end position="111"/>
    </location>
</feature>
<gene>
    <name evidence="2" type="ORF">SAY86_019726</name>
</gene>
<keyword evidence="3" id="KW-1185">Reference proteome</keyword>
<keyword evidence="1" id="KW-0812">Transmembrane</keyword>
<dbReference type="PANTHER" id="PTHR34201">
    <property type="entry name" value="GLYCINE-RICH PROTEIN"/>
    <property type="match status" value="1"/>
</dbReference>